<dbReference type="Pfam" id="PF00702">
    <property type="entry name" value="Hydrolase"/>
    <property type="match status" value="1"/>
</dbReference>
<organism evidence="2 3">
    <name type="scientific">Vibrio europaeus</name>
    <dbReference type="NCBI Taxonomy" id="300876"/>
    <lineage>
        <taxon>Bacteria</taxon>
        <taxon>Pseudomonadati</taxon>
        <taxon>Pseudomonadota</taxon>
        <taxon>Gammaproteobacteria</taxon>
        <taxon>Vibrionales</taxon>
        <taxon>Vibrionaceae</taxon>
        <taxon>Vibrio</taxon>
        <taxon>Vibrio oreintalis group</taxon>
    </lineage>
</organism>
<dbReference type="OrthoDB" id="6196267at2"/>
<keyword evidence="2" id="KW-0378">Hydrolase</keyword>
<keyword evidence="4" id="KW-1185">Reference proteome</keyword>
<dbReference type="GeneID" id="78078341"/>
<dbReference type="PANTHER" id="PTHR47478:SF1">
    <property type="entry name" value="PYRIMIDINE 5'-NUCLEOTIDASE YJJG"/>
    <property type="match status" value="1"/>
</dbReference>
<dbReference type="Proteomes" id="UP001150001">
    <property type="component" value="Unassembled WGS sequence"/>
</dbReference>
<dbReference type="Gene3D" id="3.40.50.1000">
    <property type="entry name" value="HAD superfamily/HAD-like"/>
    <property type="match status" value="1"/>
</dbReference>
<dbReference type="PANTHER" id="PTHR47478">
    <property type="match status" value="1"/>
</dbReference>
<dbReference type="InterPro" id="IPR052550">
    <property type="entry name" value="Pyrimidine_5'-ntase_YjjG"/>
</dbReference>
<dbReference type="Proteomes" id="UP000094761">
    <property type="component" value="Unassembled WGS sequence"/>
</dbReference>
<dbReference type="GO" id="GO:0016787">
    <property type="term" value="F:hydrolase activity"/>
    <property type="evidence" value="ECO:0007669"/>
    <property type="project" value="UniProtKB-KW"/>
</dbReference>
<protein>
    <submittedName>
        <fullName evidence="2">HAD family hydrolase</fullName>
    </submittedName>
    <submittedName>
        <fullName evidence="1">HAD-IA family hydrolase</fullName>
    </submittedName>
</protein>
<comment type="caution">
    <text evidence="2">The sequence shown here is derived from an EMBL/GenBank/DDBJ whole genome shotgun (WGS) entry which is preliminary data.</text>
</comment>
<dbReference type="NCBIfam" id="TIGR01549">
    <property type="entry name" value="HAD-SF-IA-v1"/>
    <property type="match status" value="1"/>
</dbReference>
<reference evidence="2 3" key="1">
    <citation type="submission" date="2016-03" db="EMBL/GenBank/DDBJ databases">
        <title>Draft genome sequence of the Vibrio tubiashii subs. europaeus.</title>
        <authorList>
            <person name="Spinard E."/>
            <person name="Dubert J."/>
            <person name="Nelson D.R."/>
            <person name="Barja J.L."/>
        </authorList>
    </citation>
    <scope>NUCLEOTIDE SEQUENCE [LARGE SCALE GENOMIC DNA]</scope>
    <source>
        <strain evidence="3">PP-638</strain>
        <strain evidence="2">PP2-638</strain>
    </source>
</reference>
<dbReference type="AlphaFoldDB" id="A0A178J940"/>
<evidence type="ECO:0000313" key="4">
    <source>
        <dbReference type="Proteomes" id="UP001150001"/>
    </source>
</evidence>
<proteinExistence type="predicted"/>
<dbReference type="InterPro" id="IPR006439">
    <property type="entry name" value="HAD-SF_hydro_IA"/>
</dbReference>
<dbReference type="RefSeq" id="WP_069669277.1">
    <property type="nucleotide sequence ID" value="NZ_JAPFIM010000018.1"/>
</dbReference>
<dbReference type="InterPro" id="IPR023214">
    <property type="entry name" value="HAD_sf"/>
</dbReference>
<dbReference type="EMBL" id="LUAX01000007">
    <property type="protein sequence ID" value="OAM98129.1"/>
    <property type="molecule type" value="Genomic_DNA"/>
</dbReference>
<evidence type="ECO:0000313" key="3">
    <source>
        <dbReference type="Proteomes" id="UP000094761"/>
    </source>
</evidence>
<dbReference type="InterPro" id="IPR036412">
    <property type="entry name" value="HAD-like_sf"/>
</dbReference>
<dbReference type="SUPFAM" id="SSF56784">
    <property type="entry name" value="HAD-like"/>
    <property type="match status" value="1"/>
</dbReference>
<sequence length="157" mass="17623">MSHVYLFDWGDTLMVDFAEQKGKMYLWPQVEAVEEAEETLKALSKNHTIYVATSAQESTESEIQQAFERVGLDPYINGYFCKANLALEKNNPEFYQAILESLGDSASQVTMVGDNLDKDIYPALEAGLQAIYYNPQRTQVPEGINSVSRLSKLLTAN</sequence>
<evidence type="ECO:0000313" key="1">
    <source>
        <dbReference type="EMBL" id="MDC5739030.1"/>
    </source>
</evidence>
<evidence type="ECO:0000313" key="2">
    <source>
        <dbReference type="EMBL" id="OAM98129.1"/>
    </source>
</evidence>
<dbReference type="EMBL" id="JAPFIT010000010">
    <property type="protein sequence ID" value="MDC5739030.1"/>
    <property type="molecule type" value="Genomic_DNA"/>
</dbReference>
<gene>
    <name evidence="2" type="ORF">AZ468_21670</name>
    <name evidence="1" type="ORF">OPW20_03070</name>
</gene>
<accession>A0A178J940</accession>
<reference evidence="1" key="2">
    <citation type="submission" date="2022-11" db="EMBL/GenBank/DDBJ databases">
        <title>Role of the vibriolysin VemA secreted by the emergent pathogen Vibrio europaeus in the colonization of Manila clam mucus.</title>
        <authorList>
            <person name="Martinez C."/>
            <person name="Rodriguez S."/>
            <person name="Vences A."/>
            <person name="Barja J.L."/>
            <person name="Toranzo A.E."/>
            <person name="Dubert J."/>
        </authorList>
    </citation>
    <scope>NUCLEOTIDE SEQUENCE</scope>
    <source>
        <strain evidence="1">3454</strain>
    </source>
</reference>
<name>A0A178J940_9VIBR</name>